<feature type="non-terminal residue" evidence="1">
    <location>
        <position position="90"/>
    </location>
</feature>
<feature type="non-terminal residue" evidence="1">
    <location>
        <position position="1"/>
    </location>
</feature>
<gene>
    <name evidence="1" type="ORF">QBC38DRAFT_321790</name>
</gene>
<evidence type="ECO:0000313" key="1">
    <source>
        <dbReference type="EMBL" id="KAK4220551.1"/>
    </source>
</evidence>
<comment type="caution">
    <text evidence="1">The sequence shown here is derived from an EMBL/GenBank/DDBJ whole genome shotgun (WGS) entry which is preliminary data.</text>
</comment>
<sequence length="90" mass="10313">LRDTIIAQLSRANDLRSVRVKIFITSRPELPIRLGFKNVQGKYQGPALHQISESVVEKDISIFLGYELAQIRDKYNGQALDCFQLPLDWP</sequence>
<proteinExistence type="predicted"/>
<reference evidence="1" key="1">
    <citation type="journal article" date="2023" name="Mol. Phylogenet. Evol.">
        <title>Genome-scale phylogeny and comparative genomics of the fungal order Sordariales.</title>
        <authorList>
            <person name="Hensen N."/>
            <person name="Bonometti L."/>
            <person name="Westerberg I."/>
            <person name="Brannstrom I.O."/>
            <person name="Guillou S."/>
            <person name="Cros-Aarteil S."/>
            <person name="Calhoun S."/>
            <person name="Haridas S."/>
            <person name="Kuo A."/>
            <person name="Mondo S."/>
            <person name="Pangilinan J."/>
            <person name="Riley R."/>
            <person name="LaButti K."/>
            <person name="Andreopoulos B."/>
            <person name="Lipzen A."/>
            <person name="Chen C."/>
            <person name="Yan M."/>
            <person name="Daum C."/>
            <person name="Ng V."/>
            <person name="Clum A."/>
            <person name="Steindorff A."/>
            <person name="Ohm R.A."/>
            <person name="Martin F."/>
            <person name="Silar P."/>
            <person name="Natvig D.O."/>
            <person name="Lalanne C."/>
            <person name="Gautier V."/>
            <person name="Ament-Velasquez S.L."/>
            <person name="Kruys A."/>
            <person name="Hutchinson M.I."/>
            <person name="Powell A.J."/>
            <person name="Barry K."/>
            <person name="Miller A.N."/>
            <person name="Grigoriev I.V."/>
            <person name="Debuchy R."/>
            <person name="Gladieux P."/>
            <person name="Hiltunen Thoren M."/>
            <person name="Johannesson H."/>
        </authorList>
    </citation>
    <scope>NUCLEOTIDE SEQUENCE</scope>
    <source>
        <strain evidence="1">CBS 990.96</strain>
    </source>
</reference>
<dbReference type="Proteomes" id="UP001301958">
    <property type="component" value="Unassembled WGS sequence"/>
</dbReference>
<dbReference type="EMBL" id="MU865720">
    <property type="protein sequence ID" value="KAK4220551.1"/>
    <property type="molecule type" value="Genomic_DNA"/>
</dbReference>
<evidence type="ECO:0000313" key="2">
    <source>
        <dbReference type="Proteomes" id="UP001301958"/>
    </source>
</evidence>
<accession>A0AAN7BCB2</accession>
<name>A0AAN7BCB2_9PEZI</name>
<organism evidence="1 2">
    <name type="scientific">Podospora fimiseda</name>
    <dbReference type="NCBI Taxonomy" id="252190"/>
    <lineage>
        <taxon>Eukaryota</taxon>
        <taxon>Fungi</taxon>
        <taxon>Dikarya</taxon>
        <taxon>Ascomycota</taxon>
        <taxon>Pezizomycotina</taxon>
        <taxon>Sordariomycetes</taxon>
        <taxon>Sordariomycetidae</taxon>
        <taxon>Sordariales</taxon>
        <taxon>Podosporaceae</taxon>
        <taxon>Podospora</taxon>
    </lineage>
</organism>
<keyword evidence="2" id="KW-1185">Reference proteome</keyword>
<reference evidence="1" key="2">
    <citation type="submission" date="2023-05" db="EMBL/GenBank/DDBJ databases">
        <authorList>
            <consortium name="Lawrence Berkeley National Laboratory"/>
            <person name="Steindorff A."/>
            <person name="Hensen N."/>
            <person name="Bonometti L."/>
            <person name="Westerberg I."/>
            <person name="Brannstrom I.O."/>
            <person name="Guillou S."/>
            <person name="Cros-Aarteil S."/>
            <person name="Calhoun S."/>
            <person name="Haridas S."/>
            <person name="Kuo A."/>
            <person name="Mondo S."/>
            <person name="Pangilinan J."/>
            <person name="Riley R."/>
            <person name="Labutti K."/>
            <person name="Andreopoulos B."/>
            <person name="Lipzen A."/>
            <person name="Chen C."/>
            <person name="Yanf M."/>
            <person name="Daum C."/>
            <person name="Ng V."/>
            <person name="Clum A."/>
            <person name="Ohm R."/>
            <person name="Martin F."/>
            <person name="Silar P."/>
            <person name="Natvig D."/>
            <person name="Lalanne C."/>
            <person name="Gautier V."/>
            <person name="Ament-Velasquez S.L."/>
            <person name="Kruys A."/>
            <person name="Hutchinson M.I."/>
            <person name="Powell A.J."/>
            <person name="Barry K."/>
            <person name="Miller A.N."/>
            <person name="Grigoriev I.V."/>
            <person name="Debuchy R."/>
            <person name="Gladieux P."/>
            <person name="Thoren M.H."/>
            <person name="Johannesson H."/>
        </authorList>
    </citation>
    <scope>NUCLEOTIDE SEQUENCE</scope>
    <source>
        <strain evidence="1">CBS 990.96</strain>
    </source>
</reference>
<protein>
    <submittedName>
        <fullName evidence="1">Uncharacterized protein</fullName>
    </submittedName>
</protein>
<dbReference type="AlphaFoldDB" id="A0AAN7BCB2"/>